<dbReference type="InParanoid" id="A0A1C4UB34"/>
<reference evidence="2" key="1">
    <citation type="submission" date="2016-06" db="EMBL/GenBank/DDBJ databases">
        <authorList>
            <person name="Varghese N."/>
            <person name="Submissions Spin"/>
        </authorList>
    </citation>
    <scope>NUCLEOTIDE SEQUENCE [LARGE SCALE GENOMIC DNA]</scope>
    <source>
        <strain evidence="2">DSM 43816</strain>
    </source>
</reference>
<keyword evidence="2" id="KW-1185">Reference proteome</keyword>
<dbReference type="Pfam" id="PF20062">
    <property type="entry name" value="DUF6461"/>
    <property type="match status" value="1"/>
</dbReference>
<evidence type="ECO:0000313" key="2">
    <source>
        <dbReference type="Proteomes" id="UP000198253"/>
    </source>
</evidence>
<dbReference type="OrthoDB" id="4485313at2"/>
<accession>A0A1C4UB34</accession>
<protein>
    <submittedName>
        <fullName evidence="1">Uncharacterized protein</fullName>
    </submittedName>
</protein>
<proteinExistence type="predicted"/>
<dbReference type="AlphaFoldDB" id="A0A1C4UB34"/>
<name>A0A1C4UB34_MICEC</name>
<dbReference type="Proteomes" id="UP000198253">
    <property type="component" value="Chromosome I"/>
</dbReference>
<organism evidence="1 2">
    <name type="scientific">Micromonospora echinospora</name>
    <name type="common">Micromonospora purpurea</name>
    <dbReference type="NCBI Taxonomy" id="1877"/>
    <lineage>
        <taxon>Bacteria</taxon>
        <taxon>Bacillati</taxon>
        <taxon>Actinomycetota</taxon>
        <taxon>Actinomycetes</taxon>
        <taxon>Micromonosporales</taxon>
        <taxon>Micromonosporaceae</taxon>
        <taxon>Micromonospora</taxon>
    </lineage>
</organism>
<gene>
    <name evidence="1" type="ORF">GA0070618_0172</name>
</gene>
<sequence length="380" mass="41112">MHALDHYTDLLARPDVPTVALCLTVVAVGDTDEALLRYDAFQPDRRATLVDLAEEVWMEPVRIVVADRHGDGVLLVEPNGFHGTRPPVLRRLSRGTTAASVYWNVNAVSRLSYACDGEVIAAFEILGGPPRDLPPVLVPFLDGLDFGPGLAWASALTFLERVAGARLTADWFHAPHPASLIVDPERFDRPATLAALLPGIRDHHWSSRSVGGPNLPEPARAVFRRRAEGRGRLLRRAADLTVRQVLPDVALSDPASLTETERQQCRADLMAAARESYRAGAGRYWADEDDDDDGPTGGGIEDLVAEISAEQAAEEAAQAALRRSHALAAARHRLLADPRAALAGALAQARSADPVGWPHLRQQVTDLLTRTDPDAVAEEA</sequence>
<dbReference type="RefSeq" id="WP_088979910.1">
    <property type="nucleotide sequence ID" value="NZ_LT607413.1"/>
</dbReference>
<dbReference type="EMBL" id="LT607413">
    <property type="protein sequence ID" value="SCE68867.1"/>
    <property type="molecule type" value="Genomic_DNA"/>
</dbReference>
<evidence type="ECO:0000313" key="1">
    <source>
        <dbReference type="EMBL" id="SCE68867.1"/>
    </source>
</evidence>
<dbReference type="InterPro" id="IPR045592">
    <property type="entry name" value="DUF6461"/>
</dbReference>